<evidence type="ECO:0000313" key="1">
    <source>
        <dbReference type="Proteomes" id="UP000000437"/>
    </source>
</evidence>
<evidence type="ECO:0000313" key="2">
    <source>
        <dbReference type="RefSeq" id="XP_021332869.1"/>
    </source>
</evidence>
<dbReference type="RefSeq" id="XP_021332869.1">
    <property type="nucleotide sequence ID" value="XM_021477194.2"/>
</dbReference>
<dbReference type="InterPro" id="IPR017946">
    <property type="entry name" value="PLC-like_Pdiesterase_TIM-brl"/>
</dbReference>
<dbReference type="PROSITE" id="PS50007">
    <property type="entry name" value="PIPLC_X_DOMAIN"/>
    <property type="match status" value="1"/>
</dbReference>
<proteinExistence type="predicted"/>
<dbReference type="AGR" id="ZFIN:ZDB-GENE-131127-421"/>
<accession>A0A8M9Q712</accession>
<dbReference type="GO" id="GO:0008081">
    <property type="term" value="F:phosphoric diester hydrolase activity"/>
    <property type="evidence" value="ECO:0000318"/>
    <property type="project" value="GO_Central"/>
</dbReference>
<evidence type="ECO:0000313" key="3">
    <source>
        <dbReference type="ZFIN" id="ZDB-GENE-131127-421"/>
    </source>
</evidence>
<dbReference type="OrthoDB" id="1046782at2759"/>
<dbReference type="CDD" id="cd08616">
    <property type="entry name" value="PI-PLCXD1c"/>
    <property type="match status" value="1"/>
</dbReference>
<sequence length="323" mass="37413">MEQIREDDNQEDWMSRLPEKLLDIPLTNLAIPGETMKTIGESKGSHDAMSYCLDINSPLLRSESDTFRLLDGVFYCFTRPFIYRWATTQVINIVEQLQAGIRYFDLRVAHKQYDTSSELYFTHIIYTHATVIETLETVNLWLESHPKEIIILACRNFEGMSDELHEGFIYALKNIFRSKLCPVNETLVTLRRLWALGCQVVLSYEDPQSTIRHKELWPAIQYLWANKPNAEELIQYMECKKQLGRPEGFFVAGLNLTTDRCFIASNPQESLKTLTKKYWNRVQEWLKEQKPGAEPPCLNIIAGDFIGLLPICSLVISLNKKLL</sequence>
<name>A0A8M9Q712_DANRE</name>
<reference evidence="2" key="1">
    <citation type="submission" date="2025-08" db="UniProtKB">
        <authorList>
            <consortium name="RefSeq"/>
        </authorList>
    </citation>
    <scope>IDENTIFICATION</scope>
    <source>
        <strain evidence="2">Tuebingen</strain>
        <tissue evidence="2">Fibroblasts and whole tissue</tissue>
    </source>
</reference>
<dbReference type="ZFIN" id="ZDB-GENE-131127-421">
    <property type="gene designation" value="plcxd1.2"/>
</dbReference>
<dbReference type="CTD" id="101885746"/>
<dbReference type="SUPFAM" id="SSF51695">
    <property type="entry name" value="PLC-like phosphodiesterases"/>
    <property type="match status" value="1"/>
</dbReference>
<dbReference type="PANTHER" id="PTHR13593:SF24">
    <property type="entry name" value="PI-PLC X DOMAIN-CONTAINING PROTEIN 1"/>
    <property type="match status" value="1"/>
</dbReference>
<dbReference type="InterPro" id="IPR042158">
    <property type="entry name" value="PLCXD1/2/3"/>
</dbReference>
<dbReference type="GO" id="GO:0006629">
    <property type="term" value="P:lipid metabolic process"/>
    <property type="evidence" value="ECO:0007669"/>
    <property type="project" value="InterPro"/>
</dbReference>
<dbReference type="AlphaFoldDB" id="A0A8M9Q712"/>
<dbReference type="GeneID" id="101885746"/>
<dbReference type="Proteomes" id="UP000000437">
    <property type="component" value="Chromosome 6"/>
</dbReference>
<dbReference type="FunCoup" id="A0A8M9Q712">
    <property type="interactions" value="33"/>
</dbReference>
<keyword evidence="1" id="KW-1185">Reference proteome</keyword>
<dbReference type="Pfam" id="PF26146">
    <property type="entry name" value="PI-PLC_X"/>
    <property type="match status" value="1"/>
</dbReference>
<dbReference type="PANTHER" id="PTHR13593">
    <property type="match status" value="1"/>
</dbReference>
<gene>
    <name evidence="2 3" type="primary">plcxd1.2</name>
</gene>
<protein>
    <submittedName>
        <fullName evidence="2">PI-PLC X domain-containing protein 1 isoform X1</fullName>
    </submittedName>
</protein>
<organism evidence="1 2">
    <name type="scientific">Danio rerio</name>
    <name type="common">Zebrafish</name>
    <name type="synonym">Brachydanio rerio</name>
    <dbReference type="NCBI Taxonomy" id="7955"/>
    <lineage>
        <taxon>Eukaryota</taxon>
        <taxon>Metazoa</taxon>
        <taxon>Chordata</taxon>
        <taxon>Craniata</taxon>
        <taxon>Vertebrata</taxon>
        <taxon>Euteleostomi</taxon>
        <taxon>Actinopterygii</taxon>
        <taxon>Neopterygii</taxon>
        <taxon>Teleostei</taxon>
        <taxon>Ostariophysi</taxon>
        <taxon>Cypriniformes</taxon>
        <taxon>Danionidae</taxon>
        <taxon>Danioninae</taxon>
        <taxon>Danio</taxon>
    </lineage>
</organism>
<dbReference type="InterPro" id="IPR051057">
    <property type="entry name" value="PI-PLC_domain"/>
</dbReference>
<dbReference type="Gene3D" id="3.20.20.190">
    <property type="entry name" value="Phosphatidylinositol (PI) phosphodiesterase"/>
    <property type="match status" value="1"/>
</dbReference>